<dbReference type="AlphaFoldDB" id="A0A2T4B7E9"/>
<feature type="compositionally biased region" description="Polar residues" evidence="1">
    <location>
        <begin position="264"/>
        <end position="276"/>
    </location>
</feature>
<dbReference type="RefSeq" id="XP_024748550.1">
    <property type="nucleotide sequence ID" value="XM_024895395.1"/>
</dbReference>
<feature type="compositionally biased region" description="Basic and acidic residues" evidence="1">
    <location>
        <begin position="385"/>
        <end position="402"/>
    </location>
</feature>
<dbReference type="OrthoDB" id="4899871at2759"/>
<dbReference type="Proteomes" id="UP000241546">
    <property type="component" value="Unassembled WGS sequence"/>
</dbReference>
<accession>A0A2T4B7E9</accession>
<feature type="region of interest" description="Disordered" evidence="1">
    <location>
        <begin position="252"/>
        <end position="276"/>
    </location>
</feature>
<evidence type="ECO:0000256" key="1">
    <source>
        <dbReference type="SAM" id="MobiDB-lite"/>
    </source>
</evidence>
<feature type="region of interest" description="Disordered" evidence="1">
    <location>
        <begin position="378"/>
        <end position="402"/>
    </location>
</feature>
<dbReference type="EMBL" id="KZ680215">
    <property type="protein sequence ID" value="PTB65230.1"/>
    <property type="molecule type" value="Genomic_DNA"/>
</dbReference>
<gene>
    <name evidence="2" type="ORF">BBK36DRAFT_1169979</name>
</gene>
<dbReference type="GeneID" id="36603513"/>
<proteinExistence type="predicted"/>
<protein>
    <recommendedName>
        <fullName evidence="4">C2H2-type domain-containing protein</fullName>
    </recommendedName>
</protein>
<organism evidence="2 3">
    <name type="scientific">Trichoderma citrinoviride</name>
    <dbReference type="NCBI Taxonomy" id="58853"/>
    <lineage>
        <taxon>Eukaryota</taxon>
        <taxon>Fungi</taxon>
        <taxon>Dikarya</taxon>
        <taxon>Ascomycota</taxon>
        <taxon>Pezizomycotina</taxon>
        <taxon>Sordariomycetes</taxon>
        <taxon>Hypocreomycetidae</taxon>
        <taxon>Hypocreales</taxon>
        <taxon>Hypocreaceae</taxon>
        <taxon>Trichoderma</taxon>
    </lineage>
</organism>
<sequence>MSRVKYRELRSRAMEQDPCVQLESLPAFDSFVDADLCMMDVPDVMSWDQQDADSVLLTDNGALDTAICNAGQDAVNALSQNDCPGLTPDILPTWDDNNNSFGGFDLPMGLNNTNYSKTGSPMSQTNISTHQFSGLSAGLAEPYARLSEGIELSGDEAIDYSKTDDEVDGKFTNLETYMRVNHLSVDDLMEAMGATDFTQHLTNSTTNLEYADIFTTKNATNTFTETTYHITPQNPMIGHLDDMNPVHFPYSSATGSEPMPFGSDNGSSDENMETSPIPSLQAASYDLDPDGNSKPGYKWCCKRWRKKDNFKKHLQTHNPQLLCEARHFGERLCSEVFAQKKDLYRHYWVSHKEYAKEQKIPETDCICEHCKKKFTRPDNRKRHLDKSPECRAAVEQRRRDGS</sequence>
<evidence type="ECO:0008006" key="4">
    <source>
        <dbReference type="Google" id="ProtNLM"/>
    </source>
</evidence>
<evidence type="ECO:0000313" key="3">
    <source>
        <dbReference type="Proteomes" id="UP000241546"/>
    </source>
</evidence>
<reference evidence="3" key="1">
    <citation type="submission" date="2016-07" db="EMBL/GenBank/DDBJ databases">
        <title>Multiple horizontal gene transfer events from other fungi enriched the ability of initially mycotrophic Trichoderma (Ascomycota) to feed on dead plant biomass.</title>
        <authorList>
            <consortium name="DOE Joint Genome Institute"/>
            <person name="Atanasova L."/>
            <person name="Chenthamara K."/>
            <person name="Zhang J."/>
            <person name="Grujic M."/>
            <person name="Henrissat B."/>
            <person name="Kuo A."/>
            <person name="Aerts A."/>
            <person name="Salamov A."/>
            <person name="Lipzen A."/>
            <person name="Labutti K."/>
            <person name="Barry K."/>
            <person name="Miao Y."/>
            <person name="Rahimi M.J."/>
            <person name="Shen Q."/>
            <person name="Grigoriev I.V."/>
            <person name="Kubicek C.P."/>
            <person name="Druzhinina I.S."/>
        </authorList>
    </citation>
    <scope>NUCLEOTIDE SEQUENCE [LARGE SCALE GENOMIC DNA]</scope>
    <source>
        <strain evidence="3">TUCIM 6016</strain>
    </source>
</reference>
<dbReference type="Gene3D" id="3.30.160.60">
    <property type="entry name" value="Classic Zinc Finger"/>
    <property type="match status" value="1"/>
</dbReference>
<keyword evidence="3" id="KW-1185">Reference proteome</keyword>
<evidence type="ECO:0000313" key="2">
    <source>
        <dbReference type="EMBL" id="PTB65230.1"/>
    </source>
</evidence>
<name>A0A2T4B7E9_9HYPO</name>